<dbReference type="GeneID" id="96003178"/>
<proteinExistence type="predicted"/>
<feature type="compositionally biased region" description="Polar residues" evidence="2">
    <location>
        <begin position="43"/>
        <end position="53"/>
    </location>
</feature>
<dbReference type="Gene3D" id="3.40.50.300">
    <property type="entry name" value="P-loop containing nucleotide triphosphate hydrolases"/>
    <property type="match status" value="1"/>
</dbReference>
<dbReference type="InterPro" id="IPR027417">
    <property type="entry name" value="P-loop_NTPase"/>
</dbReference>
<accession>A0AB34L0U5</accession>
<evidence type="ECO:0000313" key="5">
    <source>
        <dbReference type="Proteomes" id="UP000803884"/>
    </source>
</evidence>
<evidence type="ECO:0000256" key="2">
    <source>
        <dbReference type="SAM" id="MobiDB-lite"/>
    </source>
</evidence>
<feature type="compositionally biased region" description="Low complexity" evidence="2">
    <location>
        <begin position="16"/>
        <end position="33"/>
    </location>
</feature>
<comment type="caution">
    <text evidence="4">The sequence shown here is derived from an EMBL/GenBank/DDBJ whole genome shotgun (WGS) entry which is preliminary data.</text>
</comment>
<dbReference type="InterPro" id="IPR056884">
    <property type="entry name" value="NPHP3-like_N"/>
</dbReference>
<evidence type="ECO:0000313" key="4">
    <source>
        <dbReference type="EMBL" id="KAL1589475.1"/>
    </source>
</evidence>
<feature type="region of interest" description="Disordered" evidence="2">
    <location>
        <begin position="1"/>
        <end position="53"/>
    </location>
</feature>
<keyword evidence="1" id="KW-0677">Repeat</keyword>
<reference evidence="4 5" key="1">
    <citation type="journal article" date="2020" name="Microbiol. Resour. Announc.">
        <title>Draft Genome Sequence of a Cladosporium Species Isolated from the Mesophotic Ascidian Didemnum maculosum.</title>
        <authorList>
            <person name="Gioti A."/>
            <person name="Siaperas R."/>
            <person name="Nikolaivits E."/>
            <person name="Le Goff G."/>
            <person name="Ouazzani J."/>
            <person name="Kotoulas G."/>
            <person name="Topakas E."/>
        </authorList>
    </citation>
    <scope>NUCLEOTIDE SEQUENCE [LARGE SCALE GENOMIC DNA]</scope>
    <source>
        <strain evidence="4 5">TM138-S3</strain>
    </source>
</reference>
<organism evidence="4 5">
    <name type="scientific">Cladosporium halotolerans</name>
    <dbReference type="NCBI Taxonomy" id="1052096"/>
    <lineage>
        <taxon>Eukaryota</taxon>
        <taxon>Fungi</taxon>
        <taxon>Dikarya</taxon>
        <taxon>Ascomycota</taxon>
        <taxon>Pezizomycotina</taxon>
        <taxon>Dothideomycetes</taxon>
        <taxon>Dothideomycetidae</taxon>
        <taxon>Cladosporiales</taxon>
        <taxon>Cladosporiaceae</taxon>
        <taxon>Cladosporium</taxon>
    </lineage>
</organism>
<dbReference type="PANTHER" id="PTHR10039">
    <property type="entry name" value="AMELOGENIN"/>
    <property type="match status" value="1"/>
</dbReference>
<dbReference type="Pfam" id="PF24883">
    <property type="entry name" value="NPHP3_N"/>
    <property type="match status" value="1"/>
</dbReference>
<name>A0AB34L0U5_9PEZI</name>
<dbReference type="Gene3D" id="1.25.40.10">
    <property type="entry name" value="Tetratricopeptide repeat domain"/>
    <property type="match status" value="2"/>
</dbReference>
<gene>
    <name evidence="4" type="ORF">WHR41_01734</name>
</gene>
<dbReference type="SUPFAM" id="SSF52540">
    <property type="entry name" value="P-loop containing nucleoside triphosphate hydrolases"/>
    <property type="match status" value="1"/>
</dbReference>
<protein>
    <recommendedName>
        <fullName evidence="3">Nephrocystin 3-like N-terminal domain-containing protein</fullName>
    </recommendedName>
</protein>
<dbReference type="PANTHER" id="PTHR10039:SF9">
    <property type="entry name" value="NACHT DOMAIN PROTEIN (AFU_ORTHOLOGUE AFUA_2G01760)"/>
    <property type="match status" value="1"/>
</dbReference>
<dbReference type="EMBL" id="JAAQHG020000004">
    <property type="protein sequence ID" value="KAL1589475.1"/>
    <property type="molecule type" value="Genomic_DNA"/>
</dbReference>
<feature type="domain" description="Nephrocystin 3-like N-terminal" evidence="3">
    <location>
        <begin position="301"/>
        <end position="460"/>
    </location>
</feature>
<dbReference type="Proteomes" id="UP000803884">
    <property type="component" value="Unassembled WGS sequence"/>
</dbReference>
<keyword evidence="5" id="KW-1185">Reference proteome</keyword>
<feature type="compositionally biased region" description="Polar residues" evidence="2">
    <location>
        <begin position="1"/>
        <end position="15"/>
    </location>
</feature>
<evidence type="ECO:0000259" key="3">
    <source>
        <dbReference type="Pfam" id="PF24883"/>
    </source>
</evidence>
<dbReference type="InterPro" id="IPR011990">
    <property type="entry name" value="TPR-like_helical_dom_sf"/>
</dbReference>
<dbReference type="RefSeq" id="XP_069232580.1">
    <property type="nucleotide sequence ID" value="XM_069370340.1"/>
</dbReference>
<evidence type="ECO:0000256" key="1">
    <source>
        <dbReference type="ARBA" id="ARBA00022737"/>
    </source>
</evidence>
<sequence length="2076" mass="231842">MAMRISSGNWASQQNGTFSPSSRTPSGSVSSRSQVNGAFPSSHKLSSSSRGQSNKISLVHDSAAAIKRKSALELGSGVVQSVGETSFIKLVQWIRAERLSTLPHQGSTWDTVLIRALYVAERLHKFETAIQGFALGSNAAAELAYSHIRLLLELGHENSDALDKAFGLFYKSALTISSLLDRSELLSCTHEVQEQLCLMYTDLVTLVVEVAVYFYKTVQSMSEGEVSLDLHEVFGETIESTSSRRTHIADLIWSYQIESEADTTDALSIDVLSKWLAPQDRVLEMLGSDHTTFTDQLAERTGLWFQENLTNFVKGTNECLLLTAPAGAGKTTLSAAITERLQRPVARQSLQTIFVSIGAVKSEATTLHVVKNILSQMLSNRVGNLALYHSLVNAYHESRRTADPQAYENHLWNALVEALQRPLEGANSTVIVVDGIDEVQGGQAAGQQLLEKLTKAVGRGKRTKLIGLSESLSLPSGARGQTYKIAPEDTRDDIHTVAIRGLAHVPFFAKKPGHEQESIIANILDAAKGSFIWTILFIESLRPEKTAESFEKILQTVKSSPPSVTDLVSKLLTTLQPTPESRLLLSWLTVSARPLTIDEVACLLAVKPDTAEVTATPPSVTSLVDSIAPLLSVKRDVVRPRHSQVTTTLQTVLQPLIDQGKISLPHKNCQVDFVLRTLAYANSVLPKDGMPTLDNGDVALPSRLFSKFPLLEYTVRYWTTHFVQTPFAPTGNSAPKVPDELKKAFPSSPTLSVLEWICWDDQYPGSQEVELHTLVARIRSEILTQNHPAVMQSYINTASYYVPIGNDREATKYYYYATTIGQTVLSPSNPVTIECGNRFLSLSIQMTSTTRTEIMTQRERVLQVLITAYEKQFGTTSELVVNTRQQLIDLYTSINEHDKIETLVAQQNQSLQTGGDFDRYGAVDGGVKDSLGGKLRKKSDKQIDLHGNILIGMEEDEETTDALDLAGAIKILHQAKSLDSQKRFEASEELYVDLWNQLSTICRSTLSTDWHEFKLETVNSYAHSLETQQRKSEASGALVLVAEEYRHHELSFSEKVVNKLTQSAHTLRSFGHNSAALSIYRQAASYQRHFKRDSSSTTNIFEEWVEQTTSDLLQSSNSQQSSSAITKSSQQLLLKEQLMNQSKSINTSTLSQVQQETKKYMEFHQYEEAVEFITLTLQRTWSSFMSESLSSVTLSNTLLQENLVLIEQLTQAYLAQRKIEKAMDVYLRLFRAALTSPKEHKDLLEKTKVQLISIYDRYGYPDRSISVLQEVLAVYTRISGPAHELTIVTLYELGSRTRQNARTHPYWIEYYQQIVTALTKESKAVDTKSFEAANILATQYWAERRYIDASFVFSLLWSTFVNKTKSVQQFSDATFAQTLYDRYRQSLEATQADQETIIRTTDEFQKTTKASFGASASITQTALAIYNQVCQSSTTSNSESRQLSILQELLQQTSNNSSEQRSLKQQKTNIFRRRIVEQKDVSNETLEEARSLFTEQLHEKRSAFGYADESTLSSLSEVTMLEFRQKKTEEAMKSINAAVSEITTSEVSQEQAMQSAQSIAQIFHASQQTQRAQELIQDLRMQVIAQEKRAGSRSTFDVTHKSGNSALVFLASLEYHLRKDLSVTWSEIFAELLAERMYYNNFKKVTSGRAGLDKIVIAAAPLRQFLIKRDRKEQAKSLEQQIVALFNQRDLSGFTLEAKNTSPSIFILGILDFLGAKKRPDFVKAVIVATNRNLSNLVANNKFADAYDVANVGFKYAQVQKGYEKPGAISMGFELASQLDGRGENKCSDETLRKKLLQLSNKIVKEILAICQDKKINLAQVQLTELNELIALLGEQADYETLEWLLTSLWNTREAQRTWPAEALLNLGQRLVCARYLAGHPVKAIRLCEDISYNLRRAHGISHPATLEAFQILAQLYTSTGLFYQKNAGSDKSAAMLSADYFKKAVLVEEDILRWFVTEVSGNQDDEDDTAAAILAEHGVQVSGPADQTEEQSVDRSVEVKAHLHLLKLAFQRYGQWPKAYGVYEQLNADLFAQFGAALKGQEGVEKWTAKGFGSGKAESTQGAFTAPAQWDILLN</sequence>